<sequence length="504" mass="54129">MTNSKHTKRALLASILSVVLCCAMLIGSTFAWFTDSVTSGNNKIVAGNLDVELEYRNQEGKWNPVTETTKLFQEDALWEPGHTEVVYLRVKNAGTLALKYQLAVTAENETTFTNALGKEGCRLSDYLVFGQVESGTEIAKYATREEAWAAAGDTLGLSDYTKESELYPEEIDGKPSEQYIALVVYMPTEVGNEANYRGDAVPSIDLGVNLVATQYTYETDSFGNDYDADAVLPGGWQKVDSADDISGDGKYILSTDITETVTLNPENNAVIDLNGKNLTNGLTVNGNVTIMDNSTGEEKGTTNGISARKDAVLTIESGTHTKISSSSATVVINGGTITGQNTAGHSHWIINDGHFSSTGTLFNTTQGETIEINGGTFDGIMNFGNKANPATVTINGGTFNSDVSATYGTWNINDGIFNGPVYASVSKGYEYATCHISGGTFNHTGNKCGHGDSHYMFYGNSSNPQNYYQGYTITGGSFKTDPTNYMNNNSGTVTESDGYFIVSK</sequence>
<keyword evidence="3" id="KW-1185">Reference proteome</keyword>
<gene>
    <name evidence="2" type="ORF">DPQ25_00720</name>
</gene>
<name>A0A328UMB7_9FIRM</name>
<organism evidence="2 3">
    <name type="scientific">Hydrogeniiclostridium mannosilyticum</name>
    <dbReference type="NCBI Taxonomy" id="2764322"/>
    <lineage>
        <taxon>Bacteria</taxon>
        <taxon>Bacillati</taxon>
        <taxon>Bacillota</taxon>
        <taxon>Clostridia</taxon>
        <taxon>Eubacteriales</taxon>
        <taxon>Acutalibacteraceae</taxon>
        <taxon>Hydrogeniiclostridium</taxon>
    </lineage>
</organism>
<dbReference type="InterPro" id="IPR022121">
    <property type="entry name" value="Peptidase_M73_camelysin"/>
</dbReference>
<dbReference type="AlphaFoldDB" id="A0A328UMB7"/>
<keyword evidence="1" id="KW-0732">Signal</keyword>
<comment type="caution">
    <text evidence="2">The sequence shown here is derived from an EMBL/GenBank/DDBJ whole genome shotgun (WGS) entry which is preliminary data.</text>
</comment>
<evidence type="ECO:0000256" key="1">
    <source>
        <dbReference type="SAM" id="SignalP"/>
    </source>
</evidence>
<accession>A0A328UMB7</accession>
<dbReference type="NCBIfam" id="TIGR04088">
    <property type="entry name" value="cognate_SipW"/>
    <property type="match status" value="1"/>
</dbReference>
<dbReference type="EMBL" id="QLYR01000001">
    <property type="protein sequence ID" value="RAQ30065.1"/>
    <property type="molecule type" value="Genomic_DNA"/>
</dbReference>
<evidence type="ECO:0000313" key="2">
    <source>
        <dbReference type="EMBL" id="RAQ30065.1"/>
    </source>
</evidence>
<reference evidence="2 3" key="1">
    <citation type="submission" date="2018-06" db="EMBL/GenBank/DDBJ databases">
        <title>Noncontiguous genome sequence of Ruminococcaceae bacterium ASD2818.</title>
        <authorList>
            <person name="Chaplin A.V."/>
            <person name="Sokolova S.R."/>
            <person name="Kochetkova T.O."/>
            <person name="Goltsov A.Y."/>
            <person name="Trofimov D.Y."/>
            <person name="Efimov B.A."/>
        </authorList>
    </citation>
    <scope>NUCLEOTIDE SEQUENCE [LARGE SCALE GENOMIC DNA]</scope>
    <source>
        <strain evidence="2 3">ASD2818</strain>
    </source>
</reference>
<evidence type="ECO:0000313" key="3">
    <source>
        <dbReference type="Proteomes" id="UP000249377"/>
    </source>
</evidence>
<dbReference type="RefSeq" id="WP_112331261.1">
    <property type="nucleotide sequence ID" value="NZ_QLYR01000001.1"/>
</dbReference>
<dbReference type="Pfam" id="PF12389">
    <property type="entry name" value="Peptidase_M73"/>
    <property type="match status" value="1"/>
</dbReference>
<feature type="signal peptide" evidence="1">
    <location>
        <begin position="1"/>
        <end position="31"/>
    </location>
</feature>
<protein>
    <recommendedName>
        <fullName evidence="4">SipW-cognate class signal peptide</fullName>
    </recommendedName>
</protein>
<feature type="chain" id="PRO_5016331603" description="SipW-cognate class signal peptide" evidence="1">
    <location>
        <begin position="32"/>
        <end position="504"/>
    </location>
</feature>
<proteinExistence type="predicted"/>
<dbReference type="InterPro" id="IPR023833">
    <property type="entry name" value="Signal_pept_SipW-depend-type"/>
</dbReference>
<evidence type="ECO:0008006" key="4">
    <source>
        <dbReference type="Google" id="ProtNLM"/>
    </source>
</evidence>
<dbReference type="Proteomes" id="UP000249377">
    <property type="component" value="Unassembled WGS sequence"/>
</dbReference>